<keyword evidence="2" id="KW-1185">Reference proteome</keyword>
<name>A0A8H7TDN3_9HELO</name>
<comment type="caution">
    <text evidence="1">The sequence shown here is derived from an EMBL/GenBank/DDBJ whole genome shotgun (WGS) entry which is preliminary data.</text>
</comment>
<gene>
    <name evidence="1" type="ORF">IFR04_009111</name>
</gene>
<dbReference type="AlphaFoldDB" id="A0A8H7TDN3"/>
<protein>
    <submittedName>
        <fullName evidence="1">Uncharacterized protein</fullName>
    </submittedName>
</protein>
<reference evidence="1" key="1">
    <citation type="submission" date="2021-02" db="EMBL/GenBank/DDBJ databases">
        <title>Genome sequence Cadophora malorum strain M34.</title>
        <authorList>
            <person name="Stefanovic E."/>
            <person name="Vu D."/>
            <person name="Scully C."/>
            <person name="Dijksterhuis J."/>
            <person name="Roader J."/>
            <person name="Houbraken J."/>
        </authorList>
    </citation>
    <scope>NUCLEOTIDE SEQUENCE</scope>
    <source>
        <strain evidence="1">M34</strain>
    </source>
</reference>
<evidence type="ECO:0000313" key="1">
    <source>
        <dbReference type="EMBL" id="KAG4417742.1"/>
    </source>
</evidence>
<organism evidence="1 2">
    <name type="scientific">Cadophora malorum</name>
    <dbReference type="NCBI Taxonomy" id="108018"/>
    <lineage>
        <taxon>Eukaryota</taxon>
        <taxon>Fungi</taxon>
        <taxon>Dikarya</taxon>
        <taxon>Ascomycota</taxon>
        <taxon>Pezizomycotina</taxon>
        <taxon>Leotiomycetes</taxon>
        <taxon>Helotiales</taxon>
        <taxon>Ploettnerulaceae</taxon>
        <taxon>Cadophora</taxon>
    </lineage>
</organism>
<evidence type="ECO:0000313" key="2">
    <source>
        <dbReference type="Proteomes" id="UP000664132"/>
    </source>
</evidence>
<sequence>MSTKIPVDSSPYSQPHFIINQHDDDESDGVEEDQVIRGQIPLVSEEAAIGAERGYAVATSYVSQALPPTAPVFIPVGETPIPDSPAVMSTVLSPTGPVFIPAEQIPIPANGHTYSRGLSATAPIFVPNVPNNVPYLLCVADTSRSVRRQGCLNQSLEQIDIVRQVEMDARRKHFEYVVDWMWSPNSDLLVSTDRT</sequence>
<proteinExistence type="predicted"/>
<accession>A0A8H7TDN3</accession>
<dbReference type="Proteomes" id="UP000664132">
    <property type="component" value="Unassembled WGS sequence"/>
</dbReference>
<dbReference type="EMBL" id="JAFJYH010000146">
    <property type="protein sequence ID" value="KAG4417742.1"/>
    <property type="molecule type" value="Genomic_DNA"/>
</dbReference>
<dbReference type="OrthoDB" id="10495692at2759"/>